<gene>
    <name evidence="4" type="ORF">GCM10017764_14710</name>
</gene>
<dbReference type="Pfam" id="PF04773">
    <property type="entry name" value="FecR"/>
    <property type="match status" value="1"/>
</dbReference>
<accession>A0ABQ3HVU4</accession>
<dbReference type="Gene3D" id="3.55.50.30">
    <property type="match status" value="1"/>
</dbReference>
<reference evidence="5" key="1">
    <citation type="journal article" date="2019" name="Int. J. Syst. Evol. Microbiol.">
        <title>The Global Catalogue of Microorganisms (GCM) 10K type strain sequencing project: providing services to taxonomists for standard genome sequencing and annotation.</title>
        <authorList>
            <consortium name="The Broad Institute Genomics Platform"/>
            <consortium name="The Broad Institute Genome Sequencing Center for Infectious Disease"/>
            <person name="Wu L."/>
            <person name="Ma J."/>
        </authorList>
    </citation>
    <scope>NUCLEOTIDE SEQUENCE [LARGE SCALE GENOMIC DNA]</scope>
    <source>
        <strain evidence="5">CGMCC 1.12966</strain>
    </source>
</reference>
<keyword evidence="5" id="KW-1185">Reference proteome</keyword>
<proteinExistence type="predicted"/>
<evidence type="ECO:0000313" key="4">
    <source>
        <dbReference type="EMBL" id="GHE32789.1"/>
    </source>
</evidence>
<evidence type="ECO:0000259" key="2">
    <source>
        <dbReference type="Pfam" id="PF04773"/>
    </source>
</evidence>
<dbReference type="Pfam" id="PF16344">
    <property type="entry name" value="FecR_C"/>
    <property type="match status" value="1"/>
</dbReference>
<dbReference type="InterPro" id="IPR012373">
    <property type="entry name" value="Ferrdict_sens_TM"/>
</dbReference>
<feature type="domain" description="FecR protein" evidence="2">
    <location>
        <begin position="177"/>
        <end position="270"/>
    </location>
</feature>
<dbReference type="PIRSF" id="PIRSF018266">
    <property type="entry name" value="FecR"/>
    <property type="match status" value="1"/>
</dbReference>
<evidence type="ECO:0000259" key="3">
    <source>
        <dbReference type="Pfam" id="PF16344"/>
    </source>
</evidence>
<name>A0ABQ3HVU4_9SPHI</name>
<comment type="caution">
    <text evidence="4">The sequence shown here is derived from an EMBL/GenBank/DDBJ whole genome shotgun (WGS) entry which is preliminary data.</text>
</comment>
<protein>
    <submittedName>
        <fullName evidence="4">Iron dicitrate transporter FecR</fullName>
    </submittedName>
</protein>
<feature type="domain" description="Protein FecR C-terminal" evidence="3">
    <location>
        <begin position="315"/>
        <end position="383"/>
    </location>
</feature>
<dbReference type="EMBL" id="BNAF01000005">
    <property type="protein sequence ID" value="GHE32789.1"/>
    <property type="molecule type" value="Genomic_DNA"/>
</dbReference>
<dbReference type="InterPro" id="IPR006860">
    <property type="entry name" value="FecR"/>
</dbReference>
<keyword evidence="1" id="KW-0812">Transmembrane</keyword>
<dbReference type="PANTHER" id="PTHR30273:SF2">
    <property type="entry name" value="PROTEIN FECR"/>
    <property type="match status" value="1"/>
</dbReference>
<sequence length="385" mass="42525">MDEKEFKDLLDRYSKNACSEHEEALLESWYLQEGRKRTPGGAADTDFAGVEQEIWHKLSVQAGWHKPQVIKPRFSILRWAAAASIVFTLALGYYLYNGRLSHKEGIVGREQSEVLPGSNKATLYLADGSAVVLDEGGSEELLAQAGLRISKLESGELLYTVSSAEQQTGSPTGFHSIKTPRGGQYQVVLADGTRVWLNAASSIRYPVVFTGDTREVELEGEAYFDVEKDPSRRFIVRTAKQAVAVLGTEFNVNAYADAPTVKTTLIEGSVALSSSKDASQPAVTLKPGQQATLSGQTFVVAAVDVEESIAWKNGYFFFEKEKLATALQKISRWYDIDVVYEERLPALEINGSVSRFDDVEKVLEVLRVATGKRFELEGRRLIVGK</sequence>
<dbReference type="Gene3D" id="2.60.120.1440">
    <property type="match status" value="1"/>
</dbReference>
<dbReference type="PANTHER" id="PTHR30273">
    <property type="entry name" value="PERIPLASMIC SIGNAL SENSOR AND SIGMA FACTOR ACTIVATOR FECR-RELATED"/>
    <property type="match status" value="1"/>
</dbReference>
<organism evidence="4 5">
    <name type="scientific">Sphingobacterium griseoflavum</name>
    <dbReference type="NCBI Taxonomy" id="1474952"/>
    <lineage>
        <taxon>Bacteria</taxon>
        <taxon>Pseudomonadati</taxon>
        <taxon>Bacteroidota</taxon>
        <taxon>Sphingobacteriia</taxon>
        <taxon>Sphingobacteriales</taxon>
        <taxon>Sphingobacteriaceae</taxon>
        <taxon>Sphingobacterium</taxon>
    </lineage>
</organism>
<dbReference type="RefSeq" id="WP_189626004.1">
    <property type="nucleotide sequence ID" value="NZ_BNAF01000005.1"/>
</dbReference>
<feature type="transmembrane region" description="Helical" evidence="1">
    <location>
        <begin position="76"/>
        <end position="96"/>
    </location>
</feature>
<keyword evidence="1" id="KW-0472">Membrane</keyword>
<dbReference type="Proteomes" id="UP000620550">
    <property type="component" value="Unassembled WGS sequence"/>
</dbReference>
<evidence type="ECO:0000256" key="1">
    <source>
        <dbReference type="SAM" id="Phobius"/>
    </source>
</evidence>
<dbReference type="InterPro" id="IPR032508">
    <property type="entry name" value="FecR_C"/>
</dbReference>
<keyword evidence="1" id="KW-1133">Transmembrane helix</keyword>
<evidence type="ECO:0000313" key="5">
    <source>
        <dbReference type="Proteomes" id="UP000620550"/>
    </source>
</evidence>